<comment type="caution">
    <text evidence="2">The sequence shown here is derived from an EMBL/GenBank/DDBJ whole genome shotgun (WGS) entry which is preliminary data.</text>
</comment>
<dbReference type="PANTHER" id="PTHR40375">
    <property type="entry name" value="SPORULATION-SPECIFIC PROTEIN 22"/>
    <property type="match status" value="1"/>
</dbReference>
<dbReference type="InterPro" id="IPR013940">
    <property type="entry name" value="Spo22/ZIP4/TEX11"/>
</dbReference>
<dbReference type="Proteomes" id="UP001492380">
    <property type="component" value="Unassembled WGS sequence"/>
</dbReference>
<protein>
    <submittedName>
        <fullName evidence="2">Meiosis protein SPO22/ZIP4 like-domain-containing protein</fullName>
    </submittedName>
</protein>
<keyword evidence="3" id="KW-1185">Reference proteome</keyword>
<evidence type="ECO:0000256" key="1">
    <source>
        <dbReference type="ARBA" id="ARBA00023254"/>
    </source>
</evidence>
<proteinExistence type="predicted"/>
<sequence length="1077" mass="119832">MTAPGPSPSQVGIHCTALCTDAVARPHGCRCSGPDFFMGNTLSKPSTHHELLASPPSSTQPFPLSMHPAHKNRQLDERHLASLLSFASNLERRFHTKPVPPNLPQELQAHVDKFPLPASPLLASKADLLDRHGSELWNSSTRLVRDESASKNESRRRLLCLIRVFAVLLLDAAQTGGRSGNSLDSSIRVLRVSLKAAKFCYEQGHFDACLKALERAAYWQQEIANRGRNLDPDVLEIHEKLSAEYFILRTALVGCKAFKVYLAWKQSKLDVAEYFYSKSGLDPSRLCPETAEMLTDILFEIGKDQLRRKECEKAVKWLDRAYNVIGEQSLEALTNDAGELRLAVLNYLIQAHLKLKSPHAKEKASGLIDMLEMNNGDPMVVSLLRLDLLTSEETPDAEHYHDALDRMMKQVVLTDPNFRTIIHHIHRLTKWKPELALKALDGLLYSRLFEQENKSWIEKAIMTRIWVTVESNQPDTKALSELLDHANQYMGEPLTAPATHASQTILWKRIEGYCKQGHHQEAEELSRLALHPVFAKSGEQNQAKIARKSILCAIARRDWTTARETFFQMSESGRKEPLTRLLMYKVALQEHDQPFAAECLDVVCSQSGADATILYACVMDAQGAEDKQSTILALQKVLEKYDYSPPSGVHLPALLRCTARMLVNEIEVPNSPHDDLMDQLENLFHGAASQADKQKQGEGGKRCPVFPKEELEWFSRNIYNICVKHLASMHPERLISFLDSCIKFTSLLQNTESSEAASSMPADITLRLLIAHFIAGSSSVVLARSSDSIPDSINAYASVTHHSKAYRTLLASHMRVSDLGDASRADLFSKRAQLLRHELEAALKTHNWDNLDALFAECLDHDSAHKTRGGEQTWYAHHLATLADLALNVHAELCKHDSKPSDEASAPPLPSTVQHRRRILDVLQRIINASWQLNRSDASSTVHKEMAHLSRWLRCLFQLALATPSLLPSNTNGIAASSSSSSSSPDDIALSCVHQATSIASTHSPSSSSSLYPQDELEWLATTAYNHAVDFYCAENDAKCKVWGEAAVGLAGAGRKSDGGRLEGVLRRKLADLALES</sequence>
<dbReference type="EMBL" id="JBBWRZ010000001">
    <property type="protein sequence ID" value="KAK8247240.1"/>
    <property type="molecule type" value="Genomic_DNA"/>
</dbReference>
<name>A0ABR1Z5B9_9PEZI</name>
<reference evidence="2 3" key="1">
    <citation type="submission" date="2024-04" db="EMBL/GenBank/DDBJ databases">
        <title>Phyllosticta paracitricarpa is synonymous to the EU quarantine fungus P. citricarpa based on phylogenomic analyses.</title>
        <authorList>
            <consortium name="Lawrence Berkeley National Laboratory"/>
            <person name="Van Ingen-Buijs V.A."/>
            <person name="Van Westerhoven A.C."/>
            <person name="Haridas S."/>
            <person name="Skiadas P."/>
            <person name="Martin F."/>
            <person name="Groenewald J.Z."/>
            <person name="Crous P.W."/>
            <person name="Seidl M.F."/>
        </authorList>
    </citation>
    <scope>NUCLEOTIDE SEQUENCE [LARGE SCALE GENOMIC DNA]</scope>
    <source>
        <strain evidence="2 3">CBS 123374</strain>
    </source>
</reference>
<organism evidence="2 3">
    <name type="scientific">Phyllosticta capitalensis</name>
    <dbReference type="NCBI Taxonomy" id="121624"/>
    <lineage>
        <taxon>Eukaryota</taxon>
        <taxon>Fungi</taxon>
        <taxon>Dikarya</taxon>
        <taxon>Ascomycota</taxon>
        <taxon>Pezizomycotina</taxon>
        <taxon>Dothideomycetes</taxon>
        <taxon>Dothideomycetes incertae sedis</taxon>
        <taxon>Botryosphaeriales</taxon>
        <taxon>Phyllostictaceae</taxon>
        <taxon>Phyllosticta</taxon>
    </lineage>
</organism>
<dbReference type="PANTHER" id="PTHR40375:SF2">
    <property type="entry name" value="SPORULATION-SPECIFIC PROTEIN 22"/>
    <property type="match status" value="1"/>
</dbReference>
<dbReference type="InterPro" id="IPR039057">
    <property type="entry name" value="Spo22/ZIP4"/>
</dbReference>
<gene>
    <name evidence="2" type="ORF">HDK90DRAFT_539879</name>
</gene>
<dbReference type="Pfam" id="PF08631">
    <property type="entry name" value="SPO22"/>
    <property type="match status" value="1"/>
</dbReference>
<evidence type="ECO:0000313" key="2">
    <source>
        <dbReference type="EMBL" id="KAK8247240.1"/>
    </source>
</evidence>
<keyword evidence="1" id="KW-0469">Meiosis</keyword>
<evidence type="ECO:0000313" key="3">
    <source>
        <dbReference type="Proteomes" id="UP001492380"/>
    </source>
</evidence>
<accession>A0ABR1Z5B9</accession>